<proteinExistence type="predicted"/>
<comment type="caution">
    <text evidence="2">The sequence shown here is derived from an EMBL/GenBank/DDBJ whole genome shotgun (WGS) entry which is preliminary data.</text>
</comment>
<feature type="non-terminal residue" evidence="2">
    <location>
        <position position="261"/>
    </location>
</feature>
<gene>
    <name evidence="2" type="ORF">M153_9831000783</name>
</gene>
<keyword evidence="3" id="KW-1185">Reference proteome</keyword>
<dbReference type="VEuPathDB" id="MicrosporidiaDB:M153_9831000783"/>
<dbReference type="AlphaFoldDB" id="A0A0R0LRR7"/>
<name>A0A0R0LRR7_9MICR</name>
<dbReference type="EMBL" id="LGUB01001112">
    <property type="protein sequence ID" value="KRH92211.1"/>
    <property type="molecule type" value="Genomic_DNA"/>
</dbReference>
<feature type="compositionally biased region" description="Low complexity" evidence="1">
    <location>
        <begin position="241"/>
        <end position="261"/>
    </location>
</feature>
<feature type="region of interest" description="Disordered" evidence="1">
    <location>
        <begin position="226"/>
        <end position="261"/>
    </location>
</feature>
<sequence>MMNFEYLLRYYLKSSTLKLKDVKNLTNSNLEKEFFKRFNKNECIYGTFLKKTNNTIVPLLNLPIDFKETEHMIFYGVIAPGKTIFADKKYSLEFSPNDGFENYIIFDTDLKTIADFENDSHDREHIELSDISEAKNCESFEINKEFQAKCGIDKTKVNQKLKQILDEYKQLGYERVHDSSTFEPSSMTSHDEAYINKNRETFHFDSTEHHFVGEDPDSTERFFKQSRQQETNNKPVKNDTQKNNGTQNTQNNGTYNGVTYN</sequence>
<keyword evidence="2" id="KW-0436">Ligase</keyword>
<accession>A0A0R0LRR7</accession>
<feature type="compositionally biased region" description="Polar residues" evidence="1">
    <location>
        <begin position="226"/>
        <end position="235"/>
    </location>
</feature>
<dbReference type="Proteomes" id="UP000051530">
    <property type="component" value="Unassembled WGS sequence"/>
</dbReference>
<dbReference type="OrthoDB" id="153872at2759"/>
<evidence type="ECO:0000313" key="2">
    <source>
        <dbReference type="EMBL" id="KRH92211.1"/>
    </source>
</evidence>
<dbReference type="GO" id="GO:0016874">
    <property type="term" value="F:ligase activity"/>
    <property type="evidence" value="ECO:0007669"/>
    <property type="project" value="UniProtKB-KW"/>
</dbReference>
<protein>
    <submittedName>
        <fullName evidence="2">Putative E3 ubiquitin ligase</fullName>
    </submittedName>
</protein>
<evidence type="ECO:0000256" key="1">
    <source>
        <dbReference type="SAM" id="MobiDB-lite"/>
    </source>
</evidence>
<reference evidence="2 3" key="1">
    <citation type="submission" date="2015-07" db="EMBL/GenBank/DDBJ databases">
        <title>The genome of Pseudoloma neurophilia, a relevant intracellular parasite of the zebrafish.</title>
        <authorList>
            <person name="Ndikumana S."/>
            <person name="Pelin A."/>
            <person name="Sanders J."/>
            <person name="Corradi N."/>
        </authorList>
    </citation>
    <scope>NUCLEOTIDE SEQUENCE [LARGE SCALE GENOMIC DNA]</scope>
    <source>
        <strain evidence="2 3">MK1</strain>
    </source>
</reference>
<organism evidence="2 3">
    <name type="scientific">Pseudoloma neurophilia</name>
    <dbReference type="NCBI Taxonomy" id="146866"/>
    <lineage>
        <taxon>Eukaryota</taxon>
        <taxon>Fungi</taxon>
        <taxon>Fungi incertae sedis</taxon>
        <taxon>Microsporidia</taxon>
        <taxon>Pseudoloma</taxon>
    </lineage>
</organism>
<evidence type="ECO:0000313" key="3">
    <source>
        <dbReference type="Proteomes" id="UP000051530"/>
    </source>
</evidence>